<accession>A0ABX1GTB6</accession>
<keyword evidence="2" id="KW-1185">Reference proteome</keyword>
<dbReference type="SUPFAM" id="SSF53474">
    <property type="entry name" value="alpha/beta-Hydrolases"/>
    <property type="match status" value="1"/>
</dbReference>
<dbReference type="InterPro" id="IPR029058">
    <property type="entry name" value="AB_hydrolase_fold"/>
</dbReference>
<dbReference type="InterPro" id="IPR000801">
    <property type="entry name" value="Esterase-like"/>
</dbReference>
<proteinExistence type="predicted"/>
<gene>
    <name evidence="1" type="ORF">HCU67_14575</name>
</gene>
<dbReference type="RefSeq" id="WP_168553325.1">
    <property type="nucleotide sequence ID" value="NZ_JAAWWL010000002.1"/>
</dbReference>
<evidence type="ECO:0000313" key="1">
    <source>
        <dbReference type="EMBL" id="NKI33178.1"/>
    </source>
</evidence>
<evidence type="ECO:0000313" key="2">
    <source>
        <dbReference type="Proteomes" id="UP000718451"/>
    </source>
</evidence>
<dbReference type="PANTHER" id="PTHR48098:SF3">
    <property type="entry name" value="IRON(III) ENTEROBACTIN ESTERASE"/>
    <property type="match status" value="1"/>
</dbReference>
<dbReference type="EMBL" id="JAAWWL010000002">
    <property type="protein sequence ID" value="NKI33178.1"/>
    <property type="molecule type" value="Genomic_DNA"/>
</dbReference>
<dbReference type="Gene3D" id="3.40.50.1820">
    <property type="entry name" value="alpha/beta hydrolase"/>
    <property type="match status" value="1"/>
</dbReference>
<name>A0ABX1GTB6_9FLAO</name>
<dbReference type="Pfam" id="PF00756">
    <property type="entry name" value="Esterase"/>
    <property type="match status" value="1"/>
</dbReference>
<reference evidence="1 2" key="1">
    <citation type="submission" date="2020-04" db="EMBL/GenBank/DDBJ databases">
        <authorList>
            <person name="Yoon J."/>
        </authorList>
    </citation>
    <scope>NUCLEOTIDE SEQUENCE [LARGE SCALE GENOMIC DNA]</scope>
    <source>
        <strain evidence="1 2">DJ-13</strain>
    </source>
</reference>
<dbReference type="Proteomes" id="UP000718451">
    <property type="component" value="Unassembled WGS sequence"/>
</dbReference>
<dbReference type="InterPro" id="IPR050583">
    <property type="entry name" value="Mycobacterial_A85_antigen"/>
</dbReference>
<protein>
    <recommendedName>
        <fullName evidence="3">Esterase</fullName>
    </recommendedName>
</protein>
<sequence>MKTNYLYLVACVIFFANCKPEDSNSIQVAVIFSEEVSSETLDGRLLLILSSNDKREPRFQINAGLNAQPIFGMDVEGMKPGEAMVFDESNFGFPYKSLKDVPPGEYSVQALLHTYETFNLSTGHTVKLPMDNGEGQQWNRSPGNLYSEPFKITIGENGIENMTVQMNKVIPPIEEPEDTEWIKHIKIKSEKLSEFWGRDMYLGAHVLLPKGFHEHPEAKYPLMIFHGHFPSDFGGFRTTPPDANLEPDFSARFNVEGYNILQQQEAFDFYKRWNDPDFPRFLIIEIQHPTPYYDDSYAVNSESQGPYGDAITYELIPHIEKEFRGLGEGWSRFLYGGSTGGWEALAVQVKYPDEYNGCFAACPDPIDFRAYCLTNIYEDENAYFYPSEHKRLEVPAHRDYLGHVQNSVLEYNHLELVLGTKSRSGQQWDIWEATYSPQGADGYPVRLWDKMSGDINPEVAEFWKENYDLRHILERDWDKLGEKLRGKIHIYCGDMDNYYLNNAVYLMEDFLENTSDPYYEGEVDYGDRAEHCWNGDQENPNHISRLRYNSMYVPKIMKRIEESAPDGADLTSWRYQ</sequence>
<evidence type="ECO:0008006" key="3">
    <source>
        <dbReference type="Google" id="ProtNLM"/>
    </source>
</evidence>
<comment type="caution">
    <text evidence="1">The sequence shown here is derived from an EMBL/GenBank/DDBJ whole genome shotgun (WGS) entry which is preliminary data.</text>
</comment>
<dbReference type="PANTHER" id="PTHR48098">
    <property type="entry name" value="ENTEROCHELIN ESTERASE-RELATED"/>
    <property type="match status" value="1"/>
</dbReference>
<organism evidence="1 2">
    <name type="scientific">Croceivirga thetidis</name>
    <dbReference type="NCBI Taxonomy" id="2721623"/>
    <lineage>
        <taxon>Bacteria</taxon>
        <taxon>Pseudomonadati</taxon>
        <taxon>Bacteroidota</taxon>
        <taxon>Flavobacteriia</taxon>
        <taxon>Flavobacteriales</taxon>
        <taxon>Flavobacteriaceae</taxon>
        <taxon>Croceivirga</taxon>
    </lineage>
</organism>